<protein>
    <submittedName>
        <fullName evidence="1">Uncharacterized protein</fullName>
    </submittedName>
</protein>
<proteinExistence type="predicted"/>
<organism evidence="1 2">
    <name type="scientific">Aspergillus brunneoviolaceus CBS 621.78</name>
    <dbReference type="NCBI Taxonomy" id="1450534"/>
    <lineage>
        <taxon>Eukaryota</taxon>
        <taxon>Fungi</taxon>
        <taxon>Dikarya</taxon>
        <taxon>Ascomycota</taxon>
        <taxon>Pezizomycotina</taxon>
        <taxon>Eurotiomycetes</taxon>
        <taxon>Eurotiomycetidae</taxon>
        <taxon>Eurotiales</taxon>
        <taxon>Aspergillaceae</taxon>
        <taxon>Aspergillus</taxon>
        <taxon>Aspergillus subgen. Circumdati</taxon>
    </lineage>
</organism>
<sequence>MRFCILKSSSRMSFPILRQRGRALLRPREKTDSEMQISDAEEMEELRPPRNGEKAGLARAARSKCGGARAAFTTLVISKSRHGRLIDWGGGRRAAERVTWLSYLLPLKSLVSTLVTTPILYLLRLSLS</sequence>
<keyword evidence="2" id="KW-1185">Reference proteome</keyword>
<name>A0ACD1G4E0_9EURO</name>
<accession>A0ACD1G4E0</accession>
<evidence type="ECO:0000313" key="2">
    <source>
        <dbReference type="Proteomes" id="UP000249057"/>
    </source>
</evidence>
<dbReference type="Proteomes" id="UP000249057">
    <property type="component" value="Unassembled WGS sequence"/>
</dbReference>
<reference evidence="1" key="1">
    <citation type="submission" date="2018-02" db="EMBL/GenBank/DDBJ databases">
        <title>The genomes of Aspergillus section Nigri reveals drivers in fungal speciation.</title>
        <authorList>
            <consortium name="DOE Joint Genome Institute"/>
            <person name="Vesth T.C."/>
            <person name="Nybo J."/>
            <person name="Theobald S."/>
            <person name="Brandl J."/>
            <person name="Frisvad J.C."/>
            <person name="Nielsen K.F."/>
            <person name="Lyhne E.K."/>
            <person name="Kogle M.E."/>
            <person name="Kuo A."/>
            <person name="Riley R."/>
            <person name="Clum A."/>
            <person name="Nolan M."/>
            <person name="Lipzen A."/>
            <person name="Salamov A."/>
            <person name="Henrissat B."/>
            <person name="Wiebenga A."/>
            <person name="De vries R.P."/>
            <person name="Grigoriev I.V."/>
            <person name="Mortensen U.H."/>
            <person name="Andersen M.R."/>
            <person name="Baker S.E."/>
        </authorList>
    </citation>
    <scope>NUCLEOTIDE SEQUENCE</scope>
    <source>
        <strain evidence="1">CBS 621.78</strain>
    </source>
</reference>
<evidence type="ECO:0000313" key="1">
    <source>
        <dbReference type="EMBL" id="RAH44128.1"/>
    </source>
</evidence>
<dbReference type="EMBL" id="KZ825356">
    <property type="protein sequence ID" value="RAH44128.1"/>
    <property type="molecule type" value="Genomic_DNA"/>
</dbReference>
<gene>
    <name evidence="1" type="ORF">BO95DRAFT_185292</name>
</gene>